<sequence>MVDHIKDEDIAKFRHVQAQDYELPNFGNAPHHENTDAFDRPYHWYAEESEQASPDSDEETIKPLTLEDLEQIRQTAYEEGHSEGRTAGYEQGFAQGHEEGIQAGHSEGVQQGLKEGLAQGQSQIDTLSGYWQKLIEELVIPVQQVTAQVQLQLVDVICEVSRAIIQTELTTNKQVIIHTVKEAIQAMPVNEQTLLIHLHPDDLLVIEGVYPKETQQKKHWQLLADGSLNRGDCMIEAENSTIDYSMSEVVNQALKRFLSDNIKAARTVEPPEVPEVEPLAPVPETGESDDESGELATDSVSEAEDITNDSSSQSTESGSDLSDDAKVDERLGGEGDESFPHT</sequence>
<evidence type="ECO:0000256" key="9">
    <source>
        <dbReference type="ARBA" id="ARBA00023225"/>
    </source>
</evidence>
<dbReference type="GO" id="GO:0015031">
    <property type="term" value="P:protein transport"/>
    <property type="evidence" value="ECO:0007669"/>
    <property type="project" value="UniProtKB-KW"/>
</dbReference>
<organism evidence="12 13">
    <name type="scientific">Celerinatantimonas diazotrophica</name>
    <dbReference type="NCBI Taxonomy" id="412034"/>
    <lineage>
        <taxon>Bacteria</taxon>
        <taxon>Pseudomonadati</taxon>
        <taxon>Pseudomonadota</taxon>
        <taxon>Gammaproteobacteria</taxon>
        <taxon>Celerinatantimonadaceae</taxon>
        <taxon>Celerinatantimonas</taxon>
    </lineage>
</organism>
<dbReference type="PANTHER" id="PTHR34982">
    <property type="entry name" value="YOP PROTEINS TRANSLOCATION PROTEIN L"/>
    <property type="match status" value="1"/>
</dbReference>
<reference evidence="12 13" key="1">
    <citation type="submission" date="2019-03" db="EMBL/GenBank/DDBJ databases">
        <title>Genomic Encyclopedia of Type Strains, Phase IV (KMG-IV): sequencing the most valuable type-strain genomes for metagenomic binning, comparative biology and taxonomic classification.</title>
        <authorList>
            <person name="Goeker M."/>
        </authorList>
    </citation>
    <scope>NUCLEOTIDE SEQUENCE [LARGE SCALE GENOMIC DNA]</scope>
    <source>
        <strain evidence="12 13">DSM 18577</strain>
    </source>
</reference>
<dbReference type="Proteomes" id="UP000295565">
    <property type="component" value="Unassembled WGS sequence"/>
</dbReference>
<evidence type="ECO:0000256" key="2">
    <source>
        <dbReference type="ARBA" id="ARBA00004496"/>
    </source>
</evidence>
<dbReference type="InterPro" id="IPR000563">
    <property type="entry name" value="Flag_FliH"/>
</dbReference>
<proteinExistence type="inferred from homology"/>
<evidence type="ECO:0000256" key="5">
    <source>
        <dbReference type="ARBA" id="ARBA00022448"/>
    </source>
</evidence>
<keyword evidence="13" id="KW-1185">Reference proteome</keyword>
<dbReference type="AlphaFoldDB" id="A0A4R1JM58"/>
<keyword evidence="8" id="KW-0653">Protein transport</keyword>
<keyword evidence="6" id="KW-0963">Cytoplasm</keyword>
<dbReference type="GO" id="GO:0005829">
    <property type="term" value="C:cytosol"/>
    <property type="evidence" value="ECO:0007669"/>
    <property type="project" value="TreeGrafter"/>
</dbReference>
<feature type="compositionally biased region" description="Basic and acidic residues" evidence="10">
    <location>
        <begin position="323"/>
        <end position="342"/>
    </location>
</feature>
<evidence type="ECO:0000256" key="10">
    <source>
        <dbReference type="SAM" id="MobiDB-lite"/>
    </source>
</evidence>
<keyword evidence="5" id="KW-0813">Transport</keyword>
<dbReference type="OrthoDB" id="8480773at2"/>
<dbReference type="PRINTS" id="PR01003">
    <property type="entry name" value="FLGFLIH"/>
</dbReference>
<dbReference type="GO" id="GO:0003774">
    <property type="term" value="F:cytoskeletal motor activity"/>
    <property type="evidence" value="ECO:0007669"/>
    <property type="project" value="InterPro"/>
</dbReference>
<keyword evidence="7" id="KW-1005">Bacterial flagellum biogenesis</keyword>
<evidence type="ECO:0000313" key="13">
    <source>
        <dbReference type="Proteomes" id="UP000295565"/>
    </source>
</evidence>
<comment type="subcellular location">
    <subcellularLocation>
        <location evidence="2">Cytoplasm</location>
    </subcellularLocation>
</comment>
<feature type="compositionally biased region" description="Low complexity" evidence="10">
    <location>
        <begin position="309"/>
        <end position="320"/>
    </location>
</feature>
<comment type="similarity">
    <text evidence="3">Belongs to the FliH family.</text>
</comment>
<keyword evidence="9" id="KW-1006">Bacterial flagellum protein export</keyword>
<keyword evidence="12" id="KW-0966">Cell projection</keyword>
<dbReference type="NCBIfam" id="NF004270">
    <property type="entry name" value="PRK05687.2-1"/>
    <property type="match status" value="1"/>
</dbReference>
<dbReference type="InterPro" id="IPR018035">
    <property type="entry name" value="Flagellar_FliH/T3SS_HrpE"/>
</dbReference>
<name>A0A4R1JM58_9GAMM</name>
<dbReference type="GO" id="GO:0044781">
    <property type="term" value="P:bacterial-type flagellum organization"/>
    <property type="evidence" value="ECO:0007669"/>
    <property type="project" value="UniProtKB-KW"/>
</dbReference>
<feature type="region of interest" description="Disordered" evidence="10">
    <location>
        <begin position="268"/>
        <end position="342"/>
    </location>
</feature>
<dbReference type="Pfam" id="PF02108">
    <property type="entry name" value="FliH"/>
    <property type="match status" value="1"/>
</dbReference>
<dbReference type="GO" id="GO:0071973">
    <property type="term" value="P:bacterial-type flagellum-dependent cell motility"/>
    <property type="evidence" value="ECO:0007669"/>
    <property type="project" value="InterPro"/>
</dbReference>
<evidence type="ECO:0000256" key="3">
    <source>
        <dbReference type="ARBA" id="ARBA00006602"/>
    </source>
</evidence>
<evidence type="ECO:0000256" key="6">
    <source>
        <dbReference type="ARBA" id="ARBA00022490"/>
    </source>
</evidence>
<feature type="domain" description="Flagellar assembly protein FliH/Type III secretion system HrpE" evidence="11">
    <location>
        <begin position="132"/>
        <end position="248"/>
    </location>
</feature>
<protein>
    <recommendedName>
        <fullName evidence="4">Flagellar assembly protein FliH</fullName>
    </recommendedName>
</protein>
<dbReference type="RefSeq" id="WP_131913030.1">
    <property type="nucleotide sequence ID" value="NZ_OU594967.1"/>
</dbReference>
<gene>
    <name evidence="12" type="ORF">EV690_2241</name>
</gene>
<keyword evidence="12" id="KW-0282">Flagellum</keyword>
<comment type="function">
    <text evidence="1">Needed for flagellar regrowth and assembly.</text>
</comment>
<dbReference type="InterPro" id="IPR051472">
    <property type="entry name" value="T3SS_Stator/FliH"/>
</dbReference>
<dbReference type="PANTHER" id="PTHR34982:SF1">
    <property type="entry name" value="FLAGELLAR ASSEMBLY PROTEIN FLIH"/>
    <property type="match status" value="1"/>
</dbReference>
<evidence type="ECO:0000256" key="4">
    <source>
        <dbReference type="ARBA" id="ARBA00016507"/>
    </source>
</evidence>
<evidence type="ECO:0000256" key="1">
    <source>
        <dbReference type="ARBA" id="ARBA00003041"/>
    </source>
</evidence>
<dbReference type="EMBL" id="SMGD01000013">
    <property type="protein sequence ID" value="TCK52133.1"/>
    <property type="molecule type" value="Genomic_DNA"/>
</dbReference>
<evidence type="ECO:0000313" key="12">
    <source>
        <dbReference type="EMBL" id="TCK52133.1"/>
    </source>
</evidence>
<accession>A0A4R1JM58</accession>
<evidence type="ECO:0000256" key="8">
    <source>
        <dbReference type="ARBA" id="ARBA00022927"/>
    </source>
</evidence>
<dbReference type="GO" id="GO:0009288">
    <property type="term" value="C:bacterial-type flagellum"/>
    <property type="evidence" value="ECO:0007669"/>
    <property type="project" value="InterPro"/>
</dbReference>
<comment type="caution">
    <text evidence="12">The sequence shown here is derived from an EMBL/GenBank/DDBJ whole genome shotgun (WGS) entry which is preliminary data.</text>
</comment>
<evidence type="ECO:0000259" key="11">
    <source>
        <dbReference type="Pfam" id="PF02108"/>
    </source>
</evidence>
<evidence type="ECO:0000256" key="7">
    <source>
        <dbReference type="ARBA" id="ARBA00022795"/>
    </source>
</evidence>
<keyword evidence="12" id="KW-0969">Cilium</keyword>